<evidence type="ECO:0000313" key="1">
    <source>
        <dbReference type="EMBL" id="MDG5752633.1"/>
    </source>
</evidence>
<proteinExistence type="predicted"/>
<dbReference type="Proteomes" id="UP001218246">
    <property type="component" value="Unassembled WGS sequence"/>
</dbReference>
<protein>
    <submittedName>
        <fullName evidence="1">YlzJ-like family protein</fullName>
    </submittedName>
</protein>
<name>A0ABT6H1K7_9BACI</name>
<dbReference type="Pfam" id="PF14035">
    <property type="entry name" value="YlzJ"/>
    <property type="match status" value="1"/>
</dbReference>
<accession>A0ABT6H1K7</accession>
<gene>
    <name evidence="1" type="ORF">P6P90_01280</name>
</gene>
<dbReference type="InterPro" id="IPR025619">
    <property type="entry name" value="YlzJ"/>
</dbReference>
<sequence>MILYTIVPEHFIYPVDEHVFHKQQIVSCNGVAMVVESNGEQGHAIVRVLSSDPQDYLRYQPGQQIWIV</sequence>
<comment type="caution">
    <text evidence="1">The sequence shown here is derived from an EMBL/GenBank/DDBJ whole genome shotgun (WGS) entry which is preliminary data.</text>
</comment>
<organism evidence="1 2">
    <name type="scientific">Ectobacillus antri</name>
    <dbReference type="NCBI Taxonomy" id="2486280"/>
    <lineage>
        <taxon>Bacteria</taxon>
        <taxon>Bacillati</taxon>
        <taxon>Bacillota</taxon>
        <taxon>Bacilli</taxon>
        <taxon>Bacillales</taxon>
        <taxon>Bacillaceae</taxon>
        <taxon>Ectobacillus</taxon>
    </lineage>
</organism>
<keyword evidence="2" id="KW-1185">Reference proteome</keyword>
<evidence type="ECO:0000313" key="2">
    <source>
        <dbReference type="Proteomes" id="UP001218246"/>
    </source>
</evidence>
<dbReference type="EMBL" id="JARULN010000001">
    <property type="protein sequence ID" value="MDG5752633.1"/>
    <property type="molecule type" value="Genomic_DNA"/>
</dbReference>
<dbReference type="RefSeq" id="WP_124563690.1">
    <property type="nucleotide sequence ID" value="NZ_JARRRY010000001.1"/>
</dbReference>
<reference evidence="1 2" key="1">
    <citation type="submission" date="2023-04" db="EMBL/GenBank/DDBJ databases">
        <title>Ectobacillus antri isolated from activated sludge.</title>
        <authorList>
            <person name="Yan P."/>
            <person name="Liu X."/>
        </authorList>
    </citation>
    <scope>NUCLEOTIDE SEQUENCE [LARGE SCALE GENOMIC DNA]</scope>
    <source>
        <strain evidence="1 2">C18H</strain>
    </source>
</reference>